<dbReference type="InterPro" id="IPR050721">
    <property type="entry name" value="Trk_Ktr_HKT_K-transport"/>
</dbReference>
<keyword evidence="4" id="KW-0406">Ion transport</keyword>
<reference evidence="5" key="1">
    <citation type="submission" date="2020-07" db="EMBL/GenBank/DDBJ databases">
        <authorList>
            <person name="Partida-Martinez L."/>
            <person name="Huntemann M."/>
            <person name="Clum A."/>
            <person name="Wang J."/>
            <person name="Palaniappan K."/>
            <person name="Ritter S."/>
            <person name="Chen I.-M."/>
            <person name="Stamatis D."/>
            <person name="Reddy T."/>
            <person name="O'Malley R."/>
            <person name="Daum C."/>
            <person name="Shapiro N."/>
            <person name="Ivanova N."/>
            <person name="Kyrpides N."/>
            <person name="Woyke T."/>
        </authorList>
    </citation>
    <scope>NUCLEOTIDE SEQUENCE [LARGE SCALE GENOMIC DNA]</scope>
    <source>
        <strain evidence="5">AT2.8</strain>
    </source>
</reference>
<evidence type="ECO:0000313" key="5">
    <source>
        <dbReference type="Proteomes" id="UP000548423"/>
    </source>
</evidence>
<dbReference type="Pfam" id="PF02254">
    <property type="entry name" value="TrkA_N"/>
    <property type="match status" value="1"/>
</dbReference>
<dbReference type="Gene3D" id="1.10.287.70">
    <property type="match status" value="1"/>
</dbReference>
<dbReference type="Proteomes" id="UP000548423">
    <property type="component" value="Unassembled WGS sequence"/>
</dbReference>
<protein>
    <submittedName>
        <fullName evidence="4">Voltage-gated potassium channel</fullName>
    </submittedName>
</protein>
<accession>A0A852TMG0</accession>
<comment type="caution">
    <text evidence="4">The sequence shown here is derived from an EMBL/GenBank/DDBJ whole genome shotgun (WGS) entry which is preliminary data.</text>
</comment>
<dbReference type="PANTHER" id="PTHR43833">
    <property type="entry name" value="POTASSIUM CHANNEL PROTEIN 2-RELATED-RELATED"/>
    <property type="match status" value="1"/>
</dbReference>
<dbReference type="AlphaFoldDB" id="A0A852TMG0"/>
<dbReference type="InterPro" id="IPR036291">
    <property type="entry name" value="NAD(P)-bd_dom_sf"/>
</dbReference>
<keyword evidence="4" id="KW-0407">Ion channel</keyword>
<organism evidence="4 5">
    <name type="scientific">Neobacillus niacini</name>
    <dbReference type="NCBI Taxonomy" id="86668"/>
    <lineage>
        <taxon>Bacteria</taxon>
        <taxon>Bacillati</taxon>
        <taxon>Bacillota</taxon>
        <taxon>Bacilli</taxon>
        <taxon>Bacillales</taxon>
        <taxon>Bacillaceae</taxon>
        <taxon>Neobacillus</taxon>
    </lineage>
</organism>
<keyword evidence="2" id="KW-1133">Transmembrane helix</keyword>
<dbReference type="InterPro" id="IPR013099">
    <property type="entry name" value="K_chnl_dom"/>
</dbReference>
<reference evidence="5" key="2">
    <citation type="submission" date="2020-08" db="EMBL/GenBank/DDBJ databases">
        <title>The Agave Microbiome: Exploring the role of microbial communities in plant adaptations to desert environments.</title>
        <authorList>
            <person name="Partida-Martinez L.P."/>
        </authorList>
    </citation>
    <scope>NUCLEOTIDE SEQUENCE [LARGE SCALE GENOMIC DNA]</scope>
    <source>
        <strain evidence="5">AT2.8</strain>
    </source>
</reference>
<dbReference type="PROSITE" id="PS51201">
    <property type="entry name" value="RCK_N"/>
    <property type="match status" value="1"/>
</dbReference>
<name>A0A852TMG0_9BACI</name>
<dbReference type="GO" id="GO:0005886">
    <property type="term" value="C:plasma membrane"/>
    <property type="evidence" value="ECO:0007669"/>
    <property type="project" value="UniProtKB-SubCell"/>
</dbReference>
<dbReference type="Gene3D" id="3.40.50.720">
    <property type="entry name" value="NAD(P)-binding Rossmann-like Domain"/>
    <property type="match status" value="1"/>
</dbReference>
<dbReference type="GO" id="GO:0006813">
    <property type="term" value="P:potassium ion transport"/>
    <property type="evidence" value="ECO:0007669"/>
    <property type="project" value="InterPro"/>
</dbReference>
<dbReference type="Pfam" id="PF07885">
    <property type="entry name" value="Ion_trans_2"/>
    <property type="match status" value="1"/>
</dbReference>
<comment type="subcellular location">
    <subcellularLocation>
        <location evidence="1">Cell membrane</location>
        <topology evidence="1">Multi-pass membrane protein</topology>
    </subcellularLocation>
</comment>
<evidence type="ECO:0000256" key="1">
    <source>
        <dbReference type="ARBA" id="ARBA00004651"/>
    </source>
</evidence>
<evidence type="ECO:0000259" key="3">
    <source>
        <dbReference type="PROSITE" id="PS51201"/>
    </source>
</evidence>
<sequence length="342" mass="39083">MLFFRKLFLTASRYKYRTVILFTLLFIIVNAEIMRVIEPKTFKSSLHAVWWILTTMTTVGYGDVYPTTEAGRSWAMIVVYTLGIGLFGTVIGVIVEGVSQYKKRKEEGKLFYKGENHFVIIGWTAKSKSTIKELLLGDERTDIVLIDEFEKTPFEHERFHYIQGSPTDVETLSKAKIENAQAVLLFAAEGIANPDLVDGKTLLVASSIERYDDRTEKSIYTIAEIVNEKHVDNFKHVKIDEFILSNGSVSNLMAKSAQMKGASHLFTQLLSRQDGDEGSDLWEVRVNPEWKTYGAAYEQLKEKGAQLIADRNDLNILKKWNEPIPKEARFFIICDKLTYQKL</sequence>
<dbReference type="PANTHER" id="PTHR43833:SF9">
    <property type="entry name" value="POTASSIUM CHANNEL PROTEIN YUGO-RELATED"/>
    <property type="match status" value="1"/>
</dbReference>
<feature type="domain" description="RCK N-terminal" evidence="3">
    <location>
        <begin position="115"/>
        <end position="244"/>
    </location>
</feature>
<keyword evidence="2" id="KW-0472">Membrane</keyword>
<keyword evidence="2" id="KW-0812">Transmembrane</keyword>
<gene>
    <name evidence="4" type="ORF">F4694_005057</name>
</gene>
<dbReference type="SUPFAM" id="SSF51735">
    <property type="entry name" value="NAD(P)-binding Rossmann-fold domains"/>
    <property type="match status" value="1"/>
</dbReference>
<dbReference type="GO" id="GO:0034220">
    <property type="term" value="P:monoatomic ion transmembrane transport"/>
    <property type="evidence" value="ECO:0007669"/>
    <property type="project" value="UniProtKB-KW"/>
</dbReference>
<evidence type="ECO:0000313" key="4">
    <source>
        <dbReference type="EMBL" id="NYE08214.1"/>
    </source>
</evidence>
<feature type="transmembrane region" description="Helical" evidence="2">
    <location>
        <begin position="74"/>
        <end position="95"/>
    </location>
</feature>
<dbReference type="EMBL" id="JACCBX010000012">
    <property type="protein sequence ID" value="NYE08214.1"/>
    <property type="molecule type" value="Genomic_DNA"/>
</dbReference>
<proteinExistence type="predicted"/>
<feature type="transmembrane region" description="Helical" evidence="2">
    <location>
        <begin position="14"/>
        <end position="33"/>
    </location>
</feature>
<evidence type="ECO:0000256" key="2">
    <source>
        <dbReference type="SAM" id="Phobius"/>
    </source>
</evidence>
<dbReference type="SUPFAM" id="SSF81324">
    <property type="entry name" value="Voltage-gated potassium channels"/>
    <property type="match status" value="1"/>
</dbReference>
<dbReference type="InterPro" id="IPR003148">
    <property type="entry name" value="RCK_N"/>
</dbReference>
<keyword evidence="4" id="KW-0813">Transport</keyword>